<dbReference type="GO" id="GO:0005886">
    <property type="term" value="C:plasma membrane"/>
    <property type="evidence" value="ECO:0007669"/>
    <property type="project" value="TreeGrafter"/>
</dbReference>
<feature type="transmembrane region" description="Helical" evidence="6">
    <location>
        <begin position="51"/>
        <end position="76"/>
    </location>
</feature>
<evidence type="ECO:0000256" key="4">
    <source>
        <dbReference type="ARBA" id="ARBA00022989"/>
    </source>
</evidence>
<reference evidence="7 8" key="1">
    <citation type="submission" date="2019-10" db="EMBL/GenBank/DDBJ databases">
        <title>Gracilibacillus sp. nov. isolated from rice seeds.</title>
        <authorList>
            <person name="He S."/>
        </authorList>
    </citation>
    <scope>NUCLEOTIDE SEQUENCE [LARGE SCALE GENOMIC DNA]</scope>
    <source>
        <strain evidence="7 8">TD8</strain>
    </source>
</reference>
<feature type="transmembrane region" description="Helical" evidence="6">
    <location>
        <begin position="20"/>
        <end position="39"/>
    </location>
</feature>
<feature type="transmembrane region" description="Helical" evidence="6">
    <location>
        <begin position="249"/>
        <end position="269"/>
    </location>
</feature>
<feature type="transmembrane region" description="Helical" evidence="6">
    <location>
        <begin position="197"/>
        <end position="219"/>
    </location>
</feature>
<feature type="transmembrane region" description="Helical" evidence="6">
    <location>
        <begin position="139"/>
        <end position="162"/>
    </location>
</feature>
<evidence type="ECO:0000256" key="2">
    <source>
        <dbReference type="ARBA" id="ARBA00010199"/>
    </source>
</evidence>
<keyword evidence="4 6" id="KW-1133">Transmembrane helix</keyword>
<evidence type="ECO:0000313" key="8">
    <source>
        <dbReference type="Proteomes" id="UP000480246"/>
    </source>
</evidence>
<feature type="non-terminal residue" evidence="7">
    <location>
        <position position="282"/>
    </location>
</feature>
<protein>
    <submittedName>
        <fullName evidence="7">MATE family efflux transporter</fullName>
    </submittedName>
</protein>
<keyword evidence="3 6" id="KW-0812">Transmembrane</keyword>
<accession>A0A7C8GQ68</accession>
<dbReference type="NCBIfam" id="TIGR00797">
    <property type="entry name" value="matE"/>
    <property type="match status" value="1"/>
</dbReference>
<evidence type="ECO:0000256" key="5">
    <source>
        <dbReference type="ARBA" id="ARBA00023136"/>
    </source>
</evidence>
<dbReference type="Proteomes" id="UP000480246">
    <property type="component" value="Unassembled WGS sequence"/>
</dbReference>
<name>A0A7C8GQ68_9BACI</name>
<dbReference type="CDD" id="cd13136">
    <property type="entry name" value="MATE_DinF_like"/>
    <property type="match status" value="1"/>
</dbReference>
<dbReference type="PANTHER" id="PTHR42893">
    <property type="entry name" value="PROTEIN DETOXIFICATION 44, CHLOROPLASTIC-RELATED"/>
    <property type="match status" value="1"/>
</dbReference>
<comment type="subcellular location">
    <subcellularLocation>
        <location evidence="1">Membrane</location>
        <topology evidence="1">Multi-pass membrane protein</topology>
    </subcellularLocation>
</comment>
<dbReference type="EMBL" id="WEID01000128">
    <property type="protein sequence ID" value="KAB8125748.1"/>
    <property type="molecule type" value="Genomic_DNA"/>
</dbReference>
<evidence type="ECO:0000256" key="3">
    <source>
        <dbReference type="ARBA" id="ARBA00022692"/>
    </source>
</evidence>
<evidence type="ECO:0000256" key="1">
    <source>
        <dbReference type="ARBA" id="ARBA00004141"/>
    </source>
</evidence>
<dbReference type="RefSeq" id="WP_228275846.1">
    <property type="nucleotide sequence ID" value="NZ_ML762459.1"/>
</dbReference>
<keyword evidence="5 6" id="KW-0472">Membrane</keyword>
<dbReference type="InterPro" id="IPR002528">
    <property type="entry name" value="MATE_fam"/>
</dbReference>
<evidence type="ECO:0000313" key="7">
    <source>
        <dbReference type="EMBL" id="KAB8125748.1"/>
    </source>
</evidence>
<dbReference type="AlphaFoldDB" id="A0A7C8GQ68"/>
<keyword evidence="8" id="KW-1185">Reference proteome</keyword>
<comment type="similarity">
    <text evidence="2">Belongs to the multi antimicrobial extrusion (MATE) (TC 2.A.66.1) family.</text>
</comment>
<gene>
    <name evidence="7" type="ORF">F9U64_21870</name>
</gene>
<comment type="caution">
    <text evidence="7">The sequence shown here is derived from an EMBL/GenBank/DDBJ whole genome shotgun (WGS) entry which is preliminary data.</text>
</comment>
<sequence>MKQKNKPTELTQLFSHKQYLHLAIPLIISGISTPLLGAVDTAVIGRMADTAAIGGVAVAAVIFNTMYWLFGFLRVSTSGFTSQAEGAKNEQEVIMSLLRPACIALLVGFLFVILQQPIFHLSSQLIGGSSSVLEHASDYFVIRIWSAPFLLLSYVVIGWLIGMGKVRLSLATQITMNVMNIILDVVFVIGMKMGVSGVAYATLISEISGVLIGILIVLYQNRKRFTAIRINSLLDVQLLIKMWRVNRDLFLRTVCLLTMTLIFTATSSAQGEIILAANAILL</sequence>
<dbReference type="Pfam" id="PF01554">
    <property type="entry name" value="MatE"/>
    <property type="match status" value="1"/>
</dbReference>
<dbReference type="GO" id="GO:0042910">
    <property type="term" value="F:xenobiotic transmembrane transporter activity"/>
    <property type="evidence" value="ECO:0007669"/>
    <property type="project" value="InterPro"/>
</dbReference>
<proteinExistence type="inferred from homology"/>
<evidence type="ECO:0000256" key="6">
    <source>
        <dbReference type="SAM" id="Phobius"/>
    </source>
</evidence>
<dbReference type="InterPro" id="IPR044644">
    <property type="entry name" value="DinF-like"/>
</dbReference>
<dbReference type="GO" id="GO:0015297">
    <property type="term" value="F:antiporter activity"/>
    <property type="evidence" value="ECO:0007669"/>
    <property type="project" value="InterPro"/>
</dbReference>
<feature type="transmembrane region" description="Helical" evidence="6">
    <location>
        <begin position="97"/>
        <end position="119"/>
    </location>
</feature>
<feature type="transmembrane region" description="Helical" evidence="6">
    <location>
        <begin position="174"/>
        <end position="191"/>
    </location>
</feature>
<dbReference type="PANTHER" id="PTHR42893:SF46">
    <property type="entry name" value="PROTEIN DETOXIFICATION 44, CHLOROPLASTIC"/>
    <property type="match status" value="1"/>
</dbReference>
<organism evidence="7 8">
    <name type="scientific">Gracilibacillus oryzae</name>
    <dbReference type="NCBI Taxonomy" id="1672701"/>
    <lineage>
        <taxon>Bacteria</taxon>
        <taxon>Bacillati</taxon>
        <taxon>Bacillota</taxon>
        <taxon>Bacilli</taxon>
        <taxon>Bacillales</taxon>
        <taxon>Bacillaceae</taxon>
        <taxon>Gracilibacillus</taxon>
    </lineage>
</organism>